<sequence length="114" mass="12391">MSHLSILPTVLRDADVLADTLSSLNLPWRRGGELVGFGGERQEVMLQLQLQDGQGLGWTRQSDGSLAVVGDLQRLSRNTALQRLLGRITRAYAARVALQDASLALPTASIELRV</sequence>
<name>A0ABU5SXA2_9CYAN</name>
<dbReference type="PANTHER" id="PTHR39638:SF2">
    <property type="entry name" value="YCF35"/>
    <property type="match status" value="1"/>
</dbReference>
<dbReference type="RefSeq" id="WP_323357129.1">
    <property type="nucleotide sequence ID" value="NZ_JAYGHY010000037.1"/>
</dbReference>
<dbReference type="EMBL" id="JAYGHY010000037">
    <property type="protein sequence ID" value="MEA5443116.1"/>
    <property type="molecule type" value="Genomic_DNA"/>
</dbReference>
<evidence type="ECO:0000313" key="2">
    <source>
        <dbReference type="Proteomes" id="UP001302329"/>
    </source>
</evidence>
<keyword evidence="2" id="KW-1185">Reference proteome</keyword>
<dbReference type="Proteomes" id="UP001302329">
    <property type="component" value="Unassembled WGS sequence"/>
</dbReference>
<comment type="caution">
    <text evidence="1">The sequence shown here is derived from an EMBL/GenBank/DDBJ whole genome shotgun (WGS) entry which is preliminary data.</text>
</comment>
<dbReference type="PANTHER" id="PTHR39638">
    <property type="entry name" value="YCF35"/>
    <property type="match status" value="1"/>
</dbReference>
<gene>
    <name evidence="1" type="ORF">VB739_11190</name>
</gene>
<proteinExistence type="predicted"/>
<evidence type="ECO:0000313" key="1">
    <source>
        <dbReference type="EMBL" id="MEA5443116.1"/>
    </source>
</evidence>
<organism evidence="1 2">
    <name type="scientific">Cyanobium gracile UHCC 0281</name>
    <dbReference type="NCBI Taxonomy" id="3110309"/>
    <lineage>
        <taxon>Bacteria</taxon>
        <taxon>Bacillati</taxon>
        <taxon>Cyanobacteriota</taxon>
        <taxon>Cyanophyceae</taxon>
        <taxon>Synechococcales</taxon>
        <taxon>Prochlorococcaceae</taxon>
        <taxon>Cyanobium</taxon>
    </lineage>
</organism>
<protein>
    <submittedName>
        <fullName evidence="1">DUF1257 domain-containing protein</fullName>
    </submittedName>
</protein>
<dbReference type="InterPro" id="IPR009666">
    <property type="entry name" value="Uncharacterised_Ycf35"/>
</dbReference>
<dbReference type="Pfam" id="PF06868">
    <property type="entry name" value="DUF1257"/>
    <property type="match status" value="1"/>
</dbReference>
<reference evidence="1 2" key="1">
    <citation type="submission" date="2023-12" db="EMBL/GenBank/DDBJ databases">
        <title>Baltic Sea Cyanobacteria.</title>
        <authorList>
            <person name="Delbaje E."/>
            <person name="Fewer D.P."/>
            <person name="Shishido T.K."/>
        </authorList>
    </citation>
    <scope>NUCLEOTIDE SEQUENCE [LARGE SCALE GENOMIC DNA]</scope>
    <source>
        <strain evidence="1 2">UHCC 0281</strain>
    </source>
</reference>
<accession>A0ABU5SXA2</accession>